<evidence type="ECO:0000256" key="6">
    <source>
        <dbReference type="ARBA" id="ARBA00023002"/>
    </source>
</evidence>
<keyword evidence="2" id="KW-0285">Flavoprotein</keyword>
<evidence type="ECO:0000256" key="8">
    <source>
        <dbReference type="ARBA" id="ARBA00048342"/>
    </source>
</evidence>
<dbReference type="GO" id="GO:0050660">
    <property type="term" value="F:flavin adenine dinucleotide binding"/>
    <property type="evidence" value="ECO:0007669"/>
    <property type="project" value="InterPro"/>
</dbReference>
<evidence type="ECO:0000313" key="12">
    <source>
        <dbReference type="EMBL" id="CDM32276.1"/>
    </source>
</evidence>
<keyword evidence="5" id="KW-0819">tRNA processing</keyword>
<evidence type="ECO:0000256" key="1">
    <source>
        <dbReference type="ARBA" id="ARBA00001917"/>
    </source>
</evidence>
<feature type="domain" description="DUS-like FMN-binding" evidence="11">
    <location>
        <begin position="85"/>
        <end position="359"/>
    </location>
</feature>
<keyword evidence="4" id="KW-0507">mRNA processing</keyword>
<evidence type="ECO:0000256" key="2">
    <source>
        <dbReference type="ARBA" id="ARBA00022630"/>
    </source>
</evidence>
<keyword evidence="6" id="KW-0560">Oxidoreductase</keyword>
<comment type="catalytic activity">
    <reaction evidence="8">
        <text>a 5,6-dihydrouridine in mRNA + NAD(+) = a uridine in mRNA + NADH + H(+)</text>
        <dbReference type="Rhea" id="RHEA:69851"/>
        <dbReference type="Rhea" id="RHEA-COMP:14658"/>
        <dbReference type="Rhea" id="RHEA-COMP:17789"/>
        <dbReference type="ChEBI" id="CHEBI:15378"/>
        <dbReference type="ChEBI" id="CHEBI:57540"/>
        <dbReference type="ChEBI" id="CHEBI:57945"/>
        <dbReference type="ChEBI" id="CHEBI:65315"/>
        <dbReference type="ChEBI" id="CHEBI:74443"/>
    </reaction>
    <physiologicalReaction direction="right-to-left" evidence="8">
        <dbReference type="Rhea" id="RHEA:69853"/>
    </physiologicalReaction>
</comment>
<dbReference type="InterPro" id="IPR018517">
    <property type="entry name" value="tRNA_hU_synthase_CS"/>
</dbReference>
<dbReference type="STRING" id="1365484.W6Q8J7"/>
<dbReference type="InterPro" id="IPR035587">
    <property type="entry name" value="DUS-like_FMN-bd"/>
</dbReference>
<name>W6Q8J7_PENRF</name>
<keyword evidence="13" id="KW-1185">Reference proteome</keyword>
<feature type="region of interest" description="Disordered" evidence="10">
    <location>
        <begin position="1"/>
        <end position="28"/>
    </location>
</feature>
<dbReference type="PANTHER" id="PTHR45936:SF1">
    <property type="entry name" value="TRNA-DIHYDROURIDINE(20) SYNTHASE [NAD(P)+]-LIKE"/>
    <property type="match status" value="1"/>
</dbReference>
<comment type="cofactor">
    <cofactor evidence="1">
        <name>FMN</name>
        <dbReference type="ChEBI" id="CHEBI:58210"/>
    </cofactor>
</comment>
<keyword evidence="3" id="KW-0288">FMN</keyword>
<feature type="compositionally biased region" description="Polar residues" evidence="10">
    <location>
        <begin position="427"/>
        <end position="442"/>
    </location>
</feature>
<dbReference type="Gene3D" id="3.20.20.70">
    <property type="entry name" value="Aldolase class I"/>
    <property type="match status" value="1"/>
</dbReference>
<dbReference type="OrthoDB" id="10262250at2759"/>
<comment type="catalytic activity">
    <reaction evidence="9">
        <text>a 5,6-dihydrouridine in mRNA + NADP(+) = a uridine in mRNA + NADPH + H(+)</text>
        <dbReference type="Rhea" id="RHEA:69855"/>
        <dbReference type="Rhea" id="RHEA-COMP:14658"/>
        <dbReference type="Rhea" id="RHEA-COMP:17789"/>
        <dbReference type="ChEBI" id="CHEBI:15378"/>
        <dbReference type="ChEBI" id="CHEBI:57783"/>
        <dbReference type="ChEBI" id="CHEBI:58349"/>
        <dbReference type="ChEBI" id="CHEBI:65315"/>
        <dbReference type="ChEBI" id="CHEBI:74443"/>
    </reaction>
    <physiologicalReaction direction="right-to-left" evidence="9">
        <dbReference type="Rhea" id="RHEA:69857"/>
    </physiologicalReaction>
</comment>
<dbReference type="PROSITE" id="PS01136">
    <property type="entry name" value="UPF0034"/>
    <property type="match status" value="1"/>
</dbReference>
<evidence type="ECO:0000256" key="3">
    <source>
        <dbReference type="ARBA" id="ARBA00022643"/>
    </source>
</evidence>
<dbReference type="GO" id="GO:0005737">
    <property type="term" value="C:cytoplasm"/>
    <property type="evidence" value="ECO:0007669"/>
    <property type="project" value="TreeGrafter"/>
</dbReference>
<evidence type="ECO:0000256" key="4">
    <source>
        <dbReference type="ARBA" id="ARBA00022664"/>
    </source>
</evidence>
<feature type="region of interest" description="Disordered" evidence="10">
    <location>
        <begin position="423"/>
        <end position="486"/>
    </location>
</feature>
<dbReference type="SUPFAM" id="SSF51395">
    <property type="entry name" value="FMN-linked oxidoreductases"/>
    <property type="match status" value="1"/>
</dbReference>
<dbReference type="Pfam" id="PF01207">
    <property type="entry name" value="Dus"/>
    <property type="match status" value="1"/>
</dbReference>
<dbReference type="InterPro" id="IPR013785">
    <property type="entry name" value="Aldolase_TIM"/>
</dbReference>
<dbReference type="OMA" id="VARICHD"/>
<dbReference type="CDD" id="cd02801">
    <property type="entry name" value="DUS_like_FMN"/>
    <property type="match status" value="1"/>
</dbReference>
<gene>
    <name evidence="12" type="ORF">PROQFM164_S02g002427</name>
</gene>
<dbReference type="EMBL" id="HG792016">
    <property type="protein sequence ID" value="CDM32276.1"/>
    <property type="molecule type" value="Genomic_DNA"/>
</dbReference>
<evidence type="ECO:0000256" key="9">
    <source>
        <dbReference type="ARBA" id="ARBA00049447"/>
    </source>
</evidence>
<reference evidence="12" key="1">
    <citation type="journal article" date="2014" name="Nat. Commun.">
        <title>Multiple recent horizontal transfers of a large genomic region in cheese making fungi.</title>
        <authorList>
            <person name="Cheeseman K."/>
            <person name="Ropars J."/>
            <person name="Renault P."/>
            <person name="Dupont J."/>
            <person name="Gouzy J."/>
            <person name="Branca A."/>
            <person name="Abraham A.L."/>
            <person name="Ceppi M."/>
            <person name="Conseiller E."/>
            <person name="Debuchy R."/>
            <person name="Malagnac F."/>
            <person name="Goarin A."/>
            <person name="Silar P."/>
            <person name="Lacoste S."/>
            <person name="Sallet E."/>
            <person name="Bensimon A."/>
            <person name="Giraud T."/>
            <person name="Brygoo Y."/>
        </authorList>
    </citation>
    <scope>NUCLEOTIDE SEQUENCE [LARGE SCALE GENOMIC DNA]</scope>
    <source>
        <strain evidence="12">FM164</strain>
    </source>
</reference>
<feature type="compositionally biased region" description="Low complexity" evidence="10">
    <location>
        <begin position="1"/>
        <end position="20"/>
    </location>
</feature>
<organism evidence="12 13">
    <name type="scientific">Penicillium roqueforti (strain FM164)</name>
    <dbReference type="NCBI Taxonomy" id="1365484"/>
    <lineage>
        <taxon>Eukaryota</taxon>
        <taxon>Fungi</taxon>
        <taxon>Dikarya</taxon>
        <taxon>Ascomycota</taxon>
        <taxon>Pezizomycotina</taxon>
        <taxon>Eurotiomycetes</taxon>
        <taxon>Eurotiomycetidae</taxon>
        <taxon>Eurotiales</taxon>
        <taxon>Aspergillaceae</taxon>
        <taxon>Penicillium</taxon>
    </lineage>
</organism>
<protein>
    <submittedName>
        <fullName evidence="12">tRNA-dihydrouridine synthase</fullName>
    </submittedName>
</protein>
<evidence type="ECO:0000259" key="11">
    <source>
        <dbReference type="Pfam" id="PF01207"/>
    </source>
</evidence>
<dbReference type="Proteomes" id="UP000030686">
    <property type="component" value="Unassembled WGS sequence"/>
</dbReference>
<evidence type="ECO:0000256" key="5">
    <source>
        <dbReference type="ARBA" id="ARBA00022694"/>
    </source>
</evidence>
<proteinExistence type="predicted"/>
<dbReference type="GO" id="GO:0006397">
    <property type="term" value="P:mRNA processing"/>
    <property type="evidence" value="ECO:0007669"/>
    <property type="project" value="UniProtKB-KW"/>
</dbReference>
<sequence length="508" mass="54573">MRYLTDLSPLSSRDSSFPSRVTPGKKKPLYTPLSPHTAYGNAMIGIFRKTMTTLATAATTAPASAVVPRVSIPTNGVDYRNKIVLAPMVRSGELPSRLLALKYGADLVWGPETIDRAMIGAERRVNPRNGTIEFTRMPSNGGRPNKSLKESVIYRIDPAREKGRLVYQIGTASPELAVQAARVVAADVSGIDVNSGCPKPFSTSGGMGAALLRTPDLLVSILEALVKEVGTPFQIGISVKIRILSKPEETEALVSRLVKTGITGLTVHCRTTPMRPRERAIRDQLPMVARICHDAGVACVMNGDVTSRDQGLALMAEYGVDGAMIATSAETNASCFRTNEDGGVAPWRDVVYEYMRFCMESENRLGNTKYLLNMLIPGKDKEFKDAKLSKTYLDICRALKFEDLLPAAMRVDELLGLDEKWEAAPDTESQAEPKSKAVQNAKVSEAARAAGGGAVRTKTPSPAVHAGGPIRRSSAPQPTKVVQVDAEQPAVEAAITAAQTQAPSQVTA</sequence>
<evidence type="ECO:0000313" key="13">
    <source>
        <dbReference type="Proteomes" id="UP000030686"/>
    </source>
</evidence>
<dbReference type="PANTHER" id="PTHR45936">
    <property type="entry name" value="TRNA-DIHYDROURIDINE(20) SYNTHASE [NAD(P)+]-LIKE"/>
    <property type="match status" value="1"/>
</dbReference>
<evidence type="ECO:0000256" key="7">
    <source>
        <dbReference type="ARBA" id="ARBA00045934"/>
    </source>
</evidence>
<evidence type="ECO:0000256" key="10">
    <source>
        <dbReference type="SAM" id="MobiDB-lite"/>
    </source>
</evidence>
<accession>W6Q8J7</accession>
<dbReference type="AlphaFoldDB" id="W6Q8J7"/>
<dbReference type="GO" id="GO:0017150">
    <property type="term" value="F:tRNA dihydrouridine synthase activity"/>
    <property type="evidence" value="ECO:0007669"/>
    <property type="project" value="InterPro"/>
</dbReference>
<dbReference type="InterPro" id="IPR052582">
    <property type="entry name" value="tRNA-DUS-like"/>
</dbReference>
<comment type="function">
    <text evidence="7">Catalyzes the synthesis of dihydrouridine, a modified base found in the D-loop of most tRNAs. Specifically modifies U47 in cytoplasmic tRNAs. Catalyzes the synthesis of dihydrouridine in some mRNAs, thereby affecting their translation.</text>
</comment>